<reference evidence="1 2" key="1">
    <citation type="submission" date="2018-07" db="EMBL/GenBank/DDBJ databases">
        <title>Genomic Encyclopedia of Type Strains, Phase IV (KMG-IV): sequencing the most valuable type-strain genomes for metagenomic binning, comparative biology and taxonomic classification.</title>
        <authorList>
            <person name="Goeker M."/>
        </authorList>
    </citation>
    <scope>NUCLEOTIDE SEQUENCE [LARGE SCALE GENOMIC DNA]</scope>
    <source>
        <strain evidence="1 2">DSM 27696</strain>
    </source>
</reference>
<protein>
    <submittedName>
        <fullName evidence="1">Uncharacterized protein</fullName>
    </submittedName>
</protein>
<gene>
    <name evidence="1" type="ORF">DFR57_101381</name>
</gene>
<dbReference type="Proteomes" id="UP000252585">
    <property type="component" value="Unassembled WGS sequence"/>
</dbReference>
<organism evidence="1 2">
    <name type="scientific">Saliterribacillus persicus</name>
    <dbReference type="NCBI Taxonomy" id="930114"/>
    <lineage>
        <taxon>Bacteria</taxon>
        <taxon>Bacillati</taxon>
        <taxon>Bacillota</taxon>
        <taxon>Bacilli</taxon>
        <taxon>Bacillales</taxon>
        <taxon>Bacillaceae</taxon>
        <taxon>Saliterribacillus</taxon>
    </lineage>
</organism>
<evidence type="ECO:0000313" key="2">
    <source>
        <dbReference type="Proteomes" id="UP000252585"/>
    </source>
</evidence>
<name>A0A368YDT9_9BACI</name>
<dbReference type="EMBL" id="QPJJ01000001">
    <property type="protein sequence ID" value="RCW77506.1"/>
    <property type="molecule type" value="Genomic_DNA"/>
</dbReference>
<evidence type="ECO:0000313" key="1">
    <source>
        <dbReference type="EMBL" id="RCW77506.1"/>
    </source>
</evidence>
<accession>A0A368YDT9</accession>
<sequence length="42" mass="5136">MNFKDKRINQSIQYYIYMINTYLFFNKQICRLFVPNAGIVNL</sequence>
<proteinExistence type="predicted"/>
<comment type="caution">
    <text evidence="1">The sequence shown here is derived from an EMBL/GenBank/DDBJ whole genome shotgun (WGS) entry which is preliminary data.</text>
</comment>
<dbReference type="AlphaFoldDB" id="A0A368YDT9"/>
<keyword evidence="2" id="KW-1185">Reference proteome</keyword>